<dbReference type="Proteomes" id="UP000237271">
    <property type="component" value="Unassembled WGS sequence"/>
</dbReference>
<dbReference type="EMBL" id="NCKW01010611">
    <property type="protein sequence ID" value="POM65092.1"/>
    <property type="molecule type" value="Genomic_DNA"/>
</dbReference>
<reference evidence="1 2" key="1">
    <citation type="journal article" date="2017" name="Genome Biol. Evol.">
        <title>Phytophthora megakarya and P. palmivora, closely related causal agents of cacao black pod rot, underwent increases in genome sizes and gene numbers by different mechanisms.</title>
        <authorList>
            <person name="Ali S.S."/>
            <person name="Shao J."/>
            <person name="Lary D.J."/>
            <person name="Kronmiller B."/>
            <person name="Shen D."/>
            <person name="Strem M.D."/>
            <person name="Amoako-Attah I."/>
            <person name="Akrofi A.Y."/>
            <person name="Begoude B.A."/>
            <person name="Ten Hoopen G.M."/>
            <person name="Coulibaly K."/>
            <person name="Kebe B.I."/>
            <person name="Melnick R.L."/>
            <person name="Guiltinan M.J."/>
            <person name="Tyler B.M."/>
            <person name="Meinhardt L.W."/>
            <person name="Bailey B.A."/>
        </authorList>
    </citation>
    <scope>NUCLEOTIDE SEQUENCE [LARGE SCALE GENOMIC DNA]</scope>
    <source>
        <strain evidence="2">sbr112.9</strain>
    </source>
</reference>
<sequence length="109" mass="12533">MYPGAPADSLDLLKQMLSFNPESRISVDKALAHPFLESVRRSQSETVESNPFGMEFENVPLNKEALKGSFTILEFLLQVPELNEEFCCFECTARIFEEIKLFADRNNRR</sequence>
<name>A0A2P4XHS4_9STRA</name>
<dbReference type="GO" id="GO:0016301">
    <property type="term" value="F:kinase activity"/>
    <property type="evidence" value="ECO:0007669"/>
    <property type="project" value="UniProtKB-KW"/>
</dbReference>
<keyword evidence="1" id="KW-0418">Kinase</keyword>
<keyword evidence="2" id="KW-1185">Reference proteome</keyword>
<proteinExistence type="predicted"/>
<evidence type="ECO:0000313" key="1">
    <source>
        <dbReference type="EMBL" id="POM65092.1"/>
    </source>
</evidence>
<organism evidence="1 2">
    <name type="scientific">Phytophthora palmivora</name>
    <dbReference type="NCBI Taxonomy" id="4796"/>
    <lineage>
        <taxon>Eukaryota</taxon>
        <taxon>Sar</taxon>
        <taxon>Stramenopiles</taxon>
        <taxon>Oomycota</taxon>
        <taxon>Peronosporomycetes</taxon>
        <taxon>Peronosporales</taxon>
        <taxon>Peronosporaceae</taxon>
        <taxon>Phytophthora</taxon>
    </lineage>
</organism>
<accession>A0A2P4XHS4</accession>
<dbReference type="AlphaFoldDB" id="A0A2P4XHS4"/>
<gene>
    <name evidence="1" type="ORF">PHPALM_19257</name>
</gene>
<dbReference type="InterPro" id="IPR011009">
    <property type="entry name" value="Kinase-like_dom_sf"/>
</dbReference>
<evidence type="ECO:0000313" key="2">
    <source>
        <dbReference type="Proteomes" id="UP000237271"/>
    </source>
</evidence>
<keyword evidence="1" id="KW-0808">Transferase</keyword>
<protein>
    <submittedName>
        <fullName evidence="1">Mitogen-activated protein kinase</fullName>
    </submittedName>
</protein>
<dbReference type="OrthoDB" id="192887at2759"/>
<comment type="caution">
    <text evidence="1">The sequence shown here is derived from an EMBL/GenBank/DDBJ whole genome shotgun (WGS) entry which is preliminary data.</text>
</comment>
<dbReference type="Gene3D" id="1.10.510.10">
    <property type="entry name" value="Transferase(Phosphotransferase) domain 1"/>
    <property type="match status" value="1"/>
</dbReference>
<dbReference type="SUPFAM" id="SSF56112">
    <property type="entry name" value="Protein kinase-like (PK-like)"/>
    <property type="match status" value="1"/>
</dbReference>